<proteinExistence type="predicted"/>
<dbReference type="PRINTS" id="PR00377">
    <property type="entry name" value="IMPHPHTASES"/>
</dbReference>
<dbReference type="PROSITE" id="PS00629">
    <property type="entry name" value="IMP_1"/>
    <property type="match status" value="1"/>
</dbReference>
<dbReference type="CDD" id="cd01637">
    <property type="entry name" value="IMPase_like"/>
    <property type="match status" value="1"/>
</dbReference>
<evidence type="ECO:0000313" key="9">
    <source>
        <dbReference type="EMBL" id="OCA87027.1"/>
    </source>
</evidence>
<evidence type="ECO:0000256" key="3">
    <source>
        <dbReference type="ARBA" id="ARBA00005152"/>
    </source>
</evidence>
<comment type="catalytic activity">
    <reaction evidence="1">
        <text>a myo-inositol phosphate + H2O = myo-inositol + phosphate</text>
        <dbReference type="Rhea" id="RHEA:24056"/>
        <dbReference type="ChEBI" id="CHEBI:15377"/>
        <dbReference type="ChEBI" id="CHEBI:17268"/>
        <dbReference type="ChEBI" id="CHEBI:43474"/>
        <dbReference type="ChEBI" id="CHEBI:84139"/>
        <dbReference type="EC" id="3.1.3.25"/>
    </reaction>
</comment>
<evidence type="ECO:0000256" key="5">
    <source>
        <dbReference type="ARBA" id="ARBA00022723"/>
    </source>
</evidence>
<feature type="binding site" evidence="8">
    <location>
        <position position="90"/>
    </location>
    <ligand>
        <name>Mg(2+)</name>
        <dbReference type="ChEBI" id="CHEBI:18420"/>
        <label>2</label>
    </ligand>
</feature>
<keyword evidence="7 8" id="KW-0460">Magnesium</keyword>
<name>A0A1B9AT17_9BACI</name>
<reference evidence="10" key="1">
    <citation type="submission" date="2016-05" db="EMBL/GenBank/DDBJ databases">
        <authorList>
            <person name="Liu B."/>
            <person name="Wang J."/>
            <person name="Zhu Y."/>
            <person name="Liu G."/>
            <person name="Chen Q."/>
            <person name="Chen Z."/>
            <person name="Lan J."/>
            <person name="Che J."/>
            <person name="Ge C."/>
            <person name="Shi H."/>
            <person name="Pan Z."/>
            <person name="Liu X."/>
        </authorList>
    </citation>
    <scope>NUCLEOTIDE SEQUENCE [LARGE SCALE GENOMIC DNA]</scope>
    <source>
        <strain evidence="10">FJAT-27215</strain>
    </source>
</reference>
<feature type="binding site" evidence="8">
    <location>
        <position position="89"/>
    </location>
    <ligand>
        <name>Mg(2+)</name>
        <dbReference type="ChEBI" id="CHEBI:18420"/>
        <label>1</label>
        <note>catalytic</note>
    </ligand>
</feature>
<comment type="caution">
    <text evidence="9">The sequence shown here is derived from an EMBL/GenBank/DDBJ whole genome shotgun (WGS) entry which is preliminary data.</text>
</comment>
<comment type="pathway">
    <text evidence="3">Polyol metabolism; myo-inositol biosynthesis; myo-inositol from D-glucose 6-phosphate: step 2/2.</text>
</comment>
<dbReference type="PROSITE" id="PS00630">
    <property type="entry name" value="IMP_2"/>
    <property type="match status" value="1"/>
</dbReference>
<gene>
    <name evidence="9" type="ORF">A8F95_07050</name>
</gene>
<dbReference type="Pfam" id="PF00459">
    <property type="entry name" value="Inositol_P"/>
    <property type="match status" value="1"/>
</dbReference>
<dbReference type="GO" id="GO:0008934">
    <property type="term" value="F:inositol monophosphate 1-phosphatase activity"/>
    <property type="evidence" value="ECO:0007669"/>
    <property type="project" value="TreeGrafter"/>
</dbReference>
<evidence type="ECO:0000256" key="2">
    <source>
        <dbReference type="ARBA" id="ARBA00001946"/>
    </source>
</evidence>
<keyword evidence="5 8" id="KW-0479">Metal-binding</keyword>
<dbReference type="Gene3D" id="3.40.190.80">
    <property type="match status" value="1"/>
</dbReference>
<dbReference type="EC" id="3.1.3.25" evidence="4"/>
<feature type="binding site" evidence="8">
    <location>
        <position position="214"/>
    </location>
    <ligand>
        <name>Mg(2+)</name>
        <dbReference type="ChEBI" id="CHEBI:18420"/>
        <label>1</label>
        <note>catalytic</note>
    </ligand>
</feature>
<dbReference type="GO" id="GO:0007165">
    <property type="term" value="P:signal transduction"/>
    <property type="evidence" value="ECO:0007669"/>
    <property type="project" value="TreeGrafter"/>
</dbReference>
<dbReference type="AlphaFoldDB" id="A0A1B9AT17"/>
<dbReference type="PRINTS" id="PR00378">
    <property type="entry name" value="LIIMPHPHTASE"/>
</dbReference>
<dbReference type="Gene3D" id="3.30.540.10">
    <property type="entry name" value="Fructose-1,6-Bisphosphatase, subunit A, domain 1"/>
    <property type="match status" value="1"/>
</dbReference>
<dbReference type="InterPro" id="IPR020552">
    <property type="entry name" value="Inositol_monoPase_Li-sen"/>
</dbReference>
<dbReference type="InterPro" id="IPR020550">
    <property type="entry name" value="Inositol_monophosphatase_CS"/>
</dbReference>
<dbReference type="UniPathway" id="UPA00823">
    <property type="reaction ID" value="UER00788"/>
</dbReference>
<keyword evidence="10" id="KW-1185">Reference proteome</keyword>
<dbReference type="FunFam" id="3.30.540.10:FF:000003">
    <property type="entry name" value="Inositol-1-monophosphatase"/>
    <property type="match status" value="1"/>
</dbReference>
<evidence type="ECO:0000256" key="8">
    <source>
        <dbReference type="PIRSR" id="PIRSR600760-2"/>
    </source>
</evidence>
<sequence>MANWTEIDQQVKTWIMEAGDSIRESFKHSLSIHTKSNPNDLVTNIDEETERFFISNIRKAYPGHSILGEEGQGDDLTSLKGIVWMIDPIDGTMNFVHQQRHFAISIGIYENGVGRLGYVYDVAHDELYYAERGNGAYMNGVRLPSLTEVRLEKALVAVNATWLVKNKYFDEKKLVDLAIRARGTRSYGSAAIELAYVASGRLDCYLSMRLSPWDFAAGKILVEEVGGIMTNLAGEELDLLKTNSIFAGAPVLHGQILNDFLVRK</sequence>
<keyword evidence="6" id="KW-0378">Hydrolase</keyword>
<evidence type="ECO:0000256" key="7">
    <source>
        <dbReference type="ARBA" id="ARBA00022842"/>
    </source>
</evidence>
<dbReference type="GO" id="GO:0046872">
    <property type="term" value="F:metal ion binding"/>
    <property type="evidence" value="ECO:0007669"/>
    <property type="project" value="UniProtKB-KW"/>
</dbReference>
<protein>
    <recommendedName>
        <fullName evidence="4">inositol-phosphate phosphatase</fullName>
        <ecNumber evidence="4">3.1.3.25</ecNumber>
    </recommendedName>
</protein>
<dbReference type="Proteomes" id="UP000092578">
    <property type="component" value="Unassembled WGS sequence"/>
</dbReference>
<dbReference type="GO" id="GO:0006021">
    <property type="term" value="P:inositol biosynthetic process"/>
    <property type="evidence" value="ECO:0007669"/>
    <property type="project" value="UniProtKB-UniPathway"/>
</dbReference>
<organism evidence="9 10">
    <name type="scientific">Pseudobacillus wudalianchiensis</name>
    <dbReference type="NCBI Taxonomy" id="1743143"/>
    <lineage>
        <taxon>Bacteria</taxon>
        <taxon>Bacillati</taxon>
        <taxon>Bacillota</taxon>
        <taxon>Bacilli</taxon>
        <taxon>Bacillales</taxon>
        <taxon>Bacillaceae</taxon>
        <taxon>Pseudobacillus</taxon>
    </lineage>
</organism>
<accession>A0A1B9AT17</accession>
<dbReference type="InterPro" id="IPR000760">
    <property type="entry name" value="Inositol_monophosphatase-like"/>
</dbReference>
<feature type="binding site" evidence="8">
    <location>
        <position position="87"/>
    </location>
    <ligand>
        <name>Mg(2+)</name>
        <dbReference type="ChEBI" id="CHEBI:18420"/>
        <label>1</label>
        <note>catalytic</note>
    </ligand>
</feature>
<dbReference type="PANTHER" id="PTHR20854">
    <property type="entry name" value="INOSITOL MONOPHOSPHATASE"/>
    <property type="match status" value="1"/>
</dbReference>
<feature type="binding site" evidence="8">
    <location>
        <position position="69"/>
    </location>
    <ligand>
        <name>Mg(2+)</name>
        <dbReference type="ChEBI" id="CHEBI:18420"/>
        <label>1</label>
        <note>catalytic</note>
    </ligand>
</feature>
<dbReference type="InterPro" id="IPR020583">
    <property type="entry name" value="Inositol_monoP_metal-BS"/>
</dbReference>
<dbReference type="PANTHER" id="PTHR20854:SF4">
    <property type="entry name" value="INOSITOL-1-MONOPHOSPHATASE-RELATED"/>
    <property type="match status" value="1"/>
</dbReference>
<evidence type="ECO:0000256" key="1">
    <source>
        <dbReference type="ARBA" id="ARBA00001033"/>
    </source>
</evidence>
<comment type="cofactor">
    <cofactor evidence="2 8">
        <name>Mg(2+)</name>
        <dbReference type="ChEBI" id="CHEBI:18420"/>
    </cofactor>
</comment>
<dbReference type="RefSeq" id="WP_065410488.1">
    <property type="nucleotide sequence ID" value="NZ_MAYT01000023.1"/>
</dbReference>
<dbReference type="EMBL" id="MAYT01000023">
    <property type="protein sequence ID" value="OCA87027.1"/>
    <property type="molecule type" value="Genomic_DNA"/>
</dbReference>
<evidence type="ECO:0000256" key="4">
    <source>
        <dbReference type="ARBA" id="ARBA00013106"/>
    </source>
</evidence>
<dbReference type="GO" id="GO:0046854">
    <property type="term" value="P:phosphatidylinositol phosphate biosynthetic process"/>
    <property type="evidence" value="ECO:0007669"/>
    <property type="project" value="InterPro"/>
</dbReference>
<evidence type="ECO:0000313" key="10">
    <source>
        <dbReference type="Proteomes" id="UP000092578"/>
    </source>
</evidence>
<dbReference type="SUPFAM" id="SSF56655">
    <property type="entry name" value="Carbohydrate phosphatase"/>
    <property type="match status" value="1"/>
</dbReference>
<evidence type="ECO:0000256" key="6">
    <source>
        <dbReference type="ARBA" id="ARBA00022801"/>
    </source>
</evidence>